<gene>
    <name evidence="2" type="ORF">B3C1_03175</name>
</gene>
<dbReference type="EMBL" id="AMRI01000003">
    <property type="protein sequence ID" value="EKE77174.1"/>
    <property type="molecule type" value="Genomic_DNA"/>
</dbReference>
<organism evidence="2 3">
    <name type="scientific">Gallaecimonas xiamenensis 3-C-1</name>
    <dbReference type="NCBI Taxonomy" id="745411"/>
    <lineage>
        <taxon>Bacteria</taxon>
        <taxon>Pseudomonadati</taxon>
        <taxon>Pseudomonadota</taxon>
        <taxon>Gammaproteobacteria</taxon>
        <taxon>Enterobacterales</taxon>
        <taxon>Gallaecimonadaceae</taxon>
        <taxon>Gallaecimonas</taxon>
    </lineage>
</organism>
<dbReference type="RefSeq" id="WP_008482863.1">
    <property type="nucleotide sequence ID" value="NZ_AMRI01000003.1"/>
</dbReference>
<dbReference type="AlphaFoldDB" id="K2K2W6"/>
<dbReference type="eggNOG" id="ENOG503360Q">
    <property type="taxonomic scope" value="Bacteria"/>
</dbReference>
<dbReference type="Proteomes" id="UP000006755">
    <property type="component" value="Unassembled WGS sequence"/>
</dbReference>
<evidence type="ECO:0000313" key="3">
    <source>
        <dbReference type="Proteomes" id="UP000006755"/>
    </source>
</evidence>
<proteinExistence type="predicted"/>
<feature type="chain" id="PRO_5003862532" description="Lipoprotein" evidence="1">
    <location>
        <begin position="23"/>
        <end position="186"/>
    </location>
</feature>
<sequence length="186" mass="20676">MALLRILLLPLLLVGCASQPFHYSQTPTPLVQGQSQYFVGAVRIKLVNGPGGDPDNLDFADQQQLTRHFTALLKANLAKGKQLAARLADADAVLELDMEYVRHFNFGGRSLNKPEVSFSAYLLSPDHSLRPLADFRVARFTTRYPQPQDAEINAEIAAYRWDDKDEPRDLALIAQSIAEDLARVGD</sequence>
<protein>
    <recommendedName>
        <fullName evidence="4">Lipoprotein</fullName>
    </recommendedName>
</protein>
<reference evidence="2 3" key="1">
    <citation type="journal article" date="2012" name="J. Bacteriol.">
        <title>Genome Sequence of Gallaecimonas xiamenensis Type Strain 3-C-1.</title>
        <authorList>
            <person name="Lai Q."/>
            <person name="Wang L."/>
            <person name="Wang W."/>
            <person name="Shao Z."/>
        </authorList>
    </citation>
    <scope>NUCLEOTIDE SEQUENCE [LARGE SCALE GENOMIC DNA]</scope>
    <source>
        <strain evidence="2 3">3-C-1</strain>
    </source>
</reference>
<feature type="signal peptide" evidence="1">
    <location>
        <begin position="1"/>
        <end position="22"/>
    </location>
</feature>
<evidence type="ECO:0000256" key="1">
    <source>
        <dbReference type="SAM" id="SignalP"/>
    </source>
</evidence>
<evidence type="ECO:0000313" key="2">
    <source>
        <dbReference type="EMBL" id="EKE77174.1"/>
    </source>
</evidence>
<keyword evidence="1" id="KW-0732">Signal</keyword>
<keyword evidence="3" id="KW-1185">Reference proteome</keyword>
<dbReference type="OrthoDB" id="6103199at2"/>
<comment type="caution">
    <text evidence="2">The sequence shown here is derived from an EMBL/GenBank/DDBJ whole genome shotgun (WGS) entry which is preliminary data.</text>
</comment>
<dbReference type="PROSITE" id="PS51257">
    <property type="entry name" value="PROKAR_LIPOPROTEIN"/>
    <property type="match status" value="1"/>
</dbReference>
<evidence type="ECO:0008006" key="4">
    <source>
        <dbReference type="Google" id="ProtNLM"/>
    </source>
</evidence>
<name>K2K2W6_9GAMM</name>
<dbReference type="STRING" id="745411.B3C1_03175"/>
<accession>K2K2W6</accession>